<dbReference type="PANTHER" id="PTHR35801">
    <property type="entry name" value="PHOSPHOSERINE PHOSPHATASE RSBX"/>
    <property type="match status" value="1"/>
</dbReference>
<proteinExistence type="predicted"/>
<dbReference type="Pfam" id="PF13581">
    <property type="entry name" value="HATPase_c_2"/>
    <property type="match status" value="1"/>
</dbReference>
<gene>
    <name evidence="2" type="ORF">ACFP1K_26105</name>
</gene>
<dbReference type="RefSeq" id="WP_380757956.1">
    <property type="nucleotide sequence ID" value="NZ_JBHSRF010000046.1"/>
</dbReference>
<evidence type="ECO:0000259" key="1">
    <source>
        <dbReference type="SMART" id="SM00331"/>
    </source>
</evidence>
<name>A0ABW1NNL0_9ACTN</name>
<organism evidence="2 3">
    <name type="scientific">Sphaerisporangium aureirubrum</name>
    <dbReference type="NCBI Taxonomy" id="1544736"/>
    <lineage>
        <taxon>Bacteria</taxon>
        <taxon>Bacillati</taxon>
        <taxon>Actinomycetota</taxon>
        <taxon>Actinomycetes</taxon>
        <taxon>Streptosporangiales</taxon>
        <taxon>Streptosporangiaceae</taxon>
        <taxon>Sphaerisporangium</taxon>
    </lineage>
</organism>
<dbReference type="Proteomes" id="UP001596137">
    <property type="component" value="Unassembled WGS sequence"/>
</dbReference>
<dbReference type="InterPro" id="IPR036890">
    <property type="entry name" value="HATPase_C_sf"/>
</dbReference>
<dbReference type="GO" id="GO:0005524">
    <property type="term" value="F:ATP binding"/>
    <property type="evidence" value="ECO:0007669"/>
    <property type="project" value="UniProtKB-KW"/>
</dbReference>
<dbReference type="Gene3D" id="3.30.565.10">
    <property type="entry name" value="Histidine kinase-like ATPase, C-terminal domain"/>
    <property type="match status" value="1"/>
</dbReference>
<sequence length="335" mass="35172">MDAVTPRRDIWLSLEDASAIGAARRIAIALAKEGGFSEDHTGRIGVAVSEAASNLVKHATAGVMLIRPHPDAATTLEVFSLDGGPGMADVEARIRDGHSTAGTLGIGLGAISRLSDAWDVHSQPGRGTILTMRFHAPGSPQPDERECGMYRPIGDEVACGDAFAVAGRGDTLTAIVCDGLGHGIAAAAASTEAVRVFREHTDATPAVIIERVHEALGGTRGGAVAVVRLDRAARTAAYAGVGNISGWIVHAEGRQGMVSVHGIAGHRARGIREMRYELPPHGLVVLHSDGLTDRWNLSGYPGLLTHSAPVIAGTLLRDWAVRRDDACVLVMRVER</sequence>
<comment type="caution">
    <text evidence="2">The sequence shown here is derived from an EMBL/GenBank/DDBJ whole genome shotgun (WGS) entry which is preliminary data.</text>
</comment>
<protein>
    <submittedName>
        <fullName evidence="2">ATP-binding protein</fullName>
    </submittedName>
</protein>
<dbReference type="SMART" id="SM00331">
    <property type="entry name" value="PP2C_SIG"/>
    <property type="match status" value="1"/>
</dbReference>
<keyword evidence="3" id="KW-1185">Reference proteome</keyword>
<evidence type="ECO:0000313" key="3">
    <source>
        <dbReference type="Proteomes" id="UP001596137"/>
    </source>
</evidence>
<accession>A0ABW1NNL0</accession>
<dbReference type="InterPro" id="IPR036457">
    <property type="entry name" value="PPM-type-like_dom_sf"/>
</dbReference>
<dbReference type="SUPFAM" id="SSF55874">
    <property type="entry name" value="ATPase domain of HSP90 chaperone/DNA topoisomerase II/histidine kinase"/>
    <property type="match status" value="1"/>
</dbReference>
<dbReference type="Pfam" id="PF07228">
    <property type="entry name" value="SpoIIE"/>
    <property type="match status" value="1"/>
</dbReference>
<dbReference type="InterPro" id="IPR039248">
    <property type="entry name" value="Ptase_RsbX"/>
</dbReference>
<evidence type="ECO:0000313" key="2">
    <source>
        <dbReference type="EMBL" id="MFC6084660.1"/>
    </source>
</evidence>
<reference evidence="3" key="1">
    <citation type="journal article" date="2019" name="Int. J. Syst. Evol. Microbiol.">
        <title>The Global Catalogue of Microorganisms (GCM) 10K type strain sequencing project: providing services to taxonomists for standard genome sequencing and annotation.</title>
        <authorList>
            <consortium name="The Broad Institute Genomics Platform"/>
            <consortium name="The Broad Institute Genome Sequencing Center for Infectious Disease"/>
            <person name="Wu L."/>
            <person name="Ma J."/>
        </authorList>
    </citation>
    <scope>NUCLEOTIDE SEQUENCE [LARGE SCALE GENOMIC DNA]</scope>
    <source>
        <strain evidence="3">JCM 30346</strain>
    </source>
</reference>
<dbReference type="EMBL" id="JBHSRF010000046">
    <property type="protein sequence ID" value="MFC6084660.1"/>
    <property type="molecule type" value="Genomic_DNA"/>
</dbReference>
<keyword evidence="2" id="KW-0067">ATP-binding</keyword>
<feature type="domain" description="PPM-type phosphatase" evidence="1">
    <location>
        <begin position="144"/>
        <end position="333"/>
    </location>
</feature>
<dbReference type="SUPFAM" id="SSF81606">
    <property type="entry name" value="PP2C-like"/>
    <property type="match status" value="1"/>
</dbReference>
<dbReference type="InterPro" id="IPR001932">
    <property type="entry name" value="PPM-type_phosphatase-like_dom"/>
</dbReference>
<keyword evidence="2" id="KW-0547">Nucleotide-binding</keyword>
<dbReference type="PANTHER" id="PTHR35801:SF1">
    <property type="entry name" value="PHOSPHOSERINE PHOSPHATASE RSBX"/>
    <property type="match status" value="1"/>
</dbReference>
<dbReference type="Gene3D" id="3.60.40.10">
    <property type="entry name" value="PPM-type phosphatase domain"/>
    <property type="match status" value="1"/>
</dbReference>
<dbReference type="InterPro" id="IPR003594">
    <property type="entry name" value="HATPase_dom"/>
</dbReference>